<comment type="caution">
    <text evidence="3">The sequence shown here is derived from an EMBL/GenBank/DDBJ whole genome shotgun (WGS) entry which is preliminary data.</text>
</comment>
<evidence type="ECO:0000259" key="2">
    <source>
        <dbReference type="Pfam" id="PF08751"/>
    </source>
</evidence>
<dbReference type="EMBL" id="BJVR01000059">
    <property type="protein sequence ID" value="GEL51728.1"/>
    <property type="molecule type" value="Genomic_DNA"/>
</dbReference>
<evidence type="ECO:0000313" key="3">
    <source>
        <dbReference type="EMBL" id="GEL51728.1"/>
    </source>
</evidence>
<evidence type="ECO:0000256" key="1">
    <source>
        <dbReference type="SAM" id="MobiDB-lite"/>
    </source>
</evidence>
<dbReference type="Pfam" id="PF13604">
    <property type="entry name" value="AAA_30"/>
    <property type="match status" value="1"/>
</dbReference>
<proteinExistence type="predicted"/>
<feature type="region of interest" description="Disordered" evidence="1">
    <location>
        <begin position="1319"/>
        <end position="1340"/>
    </location>
</feature>
<dbReference type="InterPro" id="IPR027417">
    <property type="entry name" value="P-loop_NTPase"/>
</dbReference>
<dbReference type="SUPFAM" id="SSF52540">
    <property type="entry name" value="P-loop containing nucleoside triphosphate hydrolases"/>
    <property type="match status" value="2"/>
</dbReference>
<sequence>MLTYRTGVAGVPSAAVFMADHLLEQTVPASQAALARYYNQTPSAESIDFSTAEIGNDIDPDMLSLLGLTPGRAVKRDGIACLLAGLRTDGEPVEGKQIQAGSRSIAEILGLPGDDLPDERMLQAAAELVAGIASDGASGEQSQAVKAAKRLFSLYDVPADFQPDKALCFRLASGQNFAGQSVDRRSFLDAITASKSRIGYIDLTWSADKSVSLAWAFARTEAERAMILQAHRDAVDAVMRQVRHEIGRARKGKAGKKGYEAGQIGWLRFDHFTSRPTVELSDVDAVSGEAFTRRFTLRVPGDPQLHTHTVVPNVVLTESGRVGGLDLKRLSGRVKELGALYQAFLAQNLRALGAEVELDRKTGAARLTAVPGTVREAFSKRTQGGLSAARTYAEVQGLDWETLDESRRIALLKQGTQGDPRQVKQDDLADFEVWRRQADTLGWKAPFFVRKPDRSAIQASVAHDHVEAAFALTCDLLAERFRQKAVLEESDARICAARALIETGIGDAGDVDAVISMLAARRFRHDGAETSLIWVEDIDPAGERRLRVTTQLHVDRENELIRLAREAASERNGALSAPQIEAGITATGLDFSGEHGEGQRRAMLALGTEGRLSVLVGVAGSGKTTLLRPLVQAWRQAGRTVWGTAVAWRQAEDLADAGIDRENLRATHPLLKDIEEGRITLDAASVLVLDELSLLSTTQLLDLLRVRDETGFRLVMIGDPLQCQAVEAGPVVDLLRRALGADALPELLTSVRQQSERERTTALMLRDGNTREALQRKREDQTLLMASGDREAVISHIADLWLERYQSGRARPGFSLTVSAPTNEDARNLARAIRERRRQMGEIGEDATMIEAVDQHGVTYDMSLAVGDRVRLFARTNCRRADGKRGILGNNGSVLTVIAVHSGGVSLRNGLGTEGFVTWKTLADPGSGHIRLGYGDVLSIDATQGLTSTEHIEAMPRGSGAVDAHRAYTQGSRHRERTWLVTSEGAERREIAGRRPLGDSRPIRQADILDNMARNMARRDQRSSALGLLDRVREVRQQTLRDFQGAMLSVERRSAAGNPPTLTPAIARHRRNQSAGPVLPLADAIRDGLSAIKAATGRTETVASALGEDLTGGMRQVFGKFRESLRQWRLRRALREAQRRAENGARPLWRRVERELTEEDIPEWGSDAYFGPVAKAEMERDGSLSMARAAALHEGEMWRRQDARRMAPAGSGVASRRVDRLFQLAGIGNTVPDNVLSIILPTRSSDRTGVFDSLRDDLHDMGIDAGRDADVLHLKKEELSEALAAFDVEAVCAVCDRFLLARFARRTRPADHDSIRIYQQEPHMVARESSRRRSGPDPTD</sequence>
<name>A0A511FRZ9_9PROT</name>
<dbReference type="Proteomes" id="UP000321800">
    <property type="component" value="Unassembled WGS sequence"/>
</dbReference>
<feature type="compositionally biased region" description="Basic and acidic residues" evidence="1">
    <location>
        <begin position="1324"/>
        <end position="1340"/>
    </location>
</feature>
<organism evidence="3 4">
    <name type="scientific">Acetobacter tropicalis</name>
    <dbReference type="NCBI Taxonomy" id="104102"/>
    <lineage>
        <taxon>Bacteria</taxon>
        <taxon>Pseudomonadati</taxon>
        <taxon>Pseudomonadota</taxon>
        <taxon>Alphaproteobacteria</taxon>
        <taxon>Acetobacterales</taxon>
        <taxon>Acetobacteraceae</taxon>
        <taxon>Acetobacter</taxon>
    </lineage>
</organism>
<dbReference type="SUPFAM" id="SSF55464">
    <property type="entry name" value="Origin of replication-binding domain, RBD-like"/>
    <property type="match status" value="1"/>
</dbReference>
<dbReference type="RefSeq" id="WP_052427255.1">
    <property type="nucleotide sequence ID" value="NZ_BJVR01000059.1"/>
</dbReference>
<dbReference type="Pfam" id="PF08751">
    <property type="entry name" value="TrwC"/>
    <property type="match status" value="1"/>
</dbReference>
<dbReference type="Gene3D" id="3.40.50.300">
    <property type="entry name" value="P-loop containing nucleotide triphosphate hydrolases"/>
    <property type="match status" value="1"/>
</dbReference>
<evidence type="ECO:0000313" key="4">
    <source>
        <dbReference type="Proteomes" id="UP000321800"/>
    </source>
</evidence>
<gene>
    <name evidence="3" type="ORF">ATR01nite_28030</name>
</gene>
<protein>
    <recommendedName>
        <fullName evidence="2">TrwC relaxase domain-containing protein</fullName>
    </recommendedName>
</protein>
<accession>A0A511FRZ9</accession>
<dbReference type="InterPro" id="IPR014862">
    <property type="entry name" value="TrwC"/>
</dbReference>
<feature type="domain" description="TrwC relaxase" evidence="2">
    <location>
        <begin position="59"/>
        <end position="438"/>
    </location>
</feature>
<reference evidence="3 4" key="1">
    <citation type="submission" date="2019-07" db="EMBL/GenBank/DDBJ databases">
        <title>Whole genome shotgun sequence of Acetobacter tropicalis NBRC 16470.</title>
        <authorList>
            <person name="Hosoyama A."/>
            <person name="Uohara A."/>
            <person name="Ohji S."/>
            <person name="Ichikawa N."/>
        </authorList>
    </citation>
    <scope>NUCLEOTIDE SEQUENCE [LARGE SCALE GENOMIC DNA]</scope>
    <source>
        <strain evidence="3 4">NBRC 16470</strain>
    </source>
</reference>
<dbReference type="NCBIfam" id="NF041492">
    <property type="entry name" value="MobF"/>
    <property type="match status" value="1"/>
</dbReference>